<feature type="coiled-coil region" evidence="4">
    <location>
        <begin position="18"/>
        <end position="73"/>
    </location>
</feature>
<dbReference type="SMART" id="SM00110">
    <property type="entry name" value="C1Q"/>
    <property type="match status" value="1"/>
</dbReference>
<dbReference type="PANTHER" id="PTHR22923">
    <property type="entry name" value="CEREBELLIN-RELATED"/>
    <property type="match status" value="1"/>
</dbReference>
<evidence type="ECO:0000256" key="4">
    <source>
        <dbReference type="SAM" id="Coils"/>
    </source>
</evidence>
<reference evidence="7" key="1">
    <citation type="journal article" date="2021" name="Genome Biol. Evol.">
        <title>A High-Quality Reference Genome for a Parasitic Bivalve with Doubly Uniparental Inheritance (Bivalvia: Unionida).</title>
        <authorList>
            <person name="Smith C.H."/>
        </authorList>
    </citation>
    <scope>NUCLEOTIDE SEQUENCE</scope>
    <source>
        <strain evidence="7">CHS0354</strain>
    </source>
</reference>
<sequence length="273" mass="30693">MNIALLIFVFVIPVQTTVMEQDAVIEFLLRKVAELERNQRECSGHQNKILLDLNSVKHKLQQSERRISELETIVYYMSSDEYNEKLNRTVEDDPIDNLTSENITNVFIKEKSISRITESKGMHSHKTGIFRRQGRVIASKQIAFCAIMVNGIGSVQNNEIVRFDTVLHNEGNGFNKETGIFTCPLSGTYFFTVSVTTRPSSGAYVHLIVNGKVKGNSFSFGSGSYDQGSISSIVRCEAGYNVWVSAYGASEPYWDYYTSFSGFLLWGDATGNR</sequence>
<accession>A0AAE0WAT6</accession>
<dbReference type="PRINTS" id="PR00007">
    <property type="entry name" value="COMPLEMNTC1Q"/>
</dbReference>
<dbReference type="PROSITE" id="PS50871">
    <property type="entry name" value="C1Q"/>
    <property type="match status" value="1"/>
</dbReference>
<evidence type="ECO:0000256" key="5">
    <source>
        <dbReference type="SAM" id="SignalP"/>
    </source>
</evidence>
<evidence type="ECO:0000256" key="3">
    <source>
        <dbReference type="ARBA" id="ARBA00022729"/>
    </source>
</evidence>
<feature type="chain" id="PRO_5042066607" description="C1q domain-containing protein" evidence="5">
    <location>
        <begin position="17"/>
        <end position="273"/>
    </location>
</feature>
<dbReference type="SUPFAM" id="SSF49842">
    <property type="entry name" value="TNF-like"/>
    <property type="match status" value="1"/>
</dbReference>
<keyword evidence="8" id="KW-1185">Reference proteome</keyword>
<evidence type="ECO:0000256" key="1">
    <source>
        <dbReference type="ARBA" id="ARBA00004613"/>
    </source>
</evidence>
<dbReference type="Gene3D" id="2.60.120.40">
    <property type="match status" value="1"/>
</dbReference>
<dbReference type="Proteomes" id="UP001195483">
    <property type="component" value="Unassembled WGS sequence"/>
</dbReference>
<protein>
    <recommendedName>
        <fullName evidence="6">C1q domain-containing protein</fullName>
    </recommendedName>
</protein>
<gene>
    <name evidence="7" type="ORF">CHS0354_018004</name>
</gene>
<keyword evidence="4" id="KW-0175">Coiled coil</keyword>
<evidence type="ECO:0000313" key="8">
    <source>
        <dbReference type="Proteomes" id="UP001195483"/>
    </source>
</evidence>
<evidence type="ECO:0000256" key="2">
    <source>
        <dbReference type="ARBA" id="ARBA00022525"/>
    </source>
</evidence>
<organism evidence="7 8">
    <name type="scientific">Potamilus streckersoni</name>
    <dbReference type="NCBI Taxonomy" id="2493646"/>
    <lineage>
        <taxon>Eukaryota</taxon>
        <taxon>Metazoa</taxon>
        <taxon>Spiralia</taxon>
        <taxon>Lophotrochozoa</taxon>
        <taxon>Mollusca</taxon>
        <taxon>Bivalvia</taxon>
        <taxon>Autobranchia</taxon>
        <taxon>Heteroconchia</taxon>
        <taxon>Palaeoheterodonta</taxon>
        <taxon>Unionida</taxon>
        <taxon>Unionoidea</taxon>
        <taxon>Unionidae</taxon>
        <taxon>Ambleminae</taxon>
        <taxon>Lampsilini</taxon>
        <taxon>Potamilus</taxon>
    </lineage>
</organism>
<dbReference type="GO" id="GO:0005576">
    <property type="term" value="C:extracellular region"/>
    <property type="evidence" value="ECO:0007669"/>
    <property type="project" value="UniProtKB-SubCell"/>
</dbReference>
<feature type="signal peptide" evidence="5">
    <location>
        <begin position="1"/>
        <end position="16"/>
    </location>
</feature>
<dbReference type="Pfam" id="PF00386">
    <property type="entry name" value="C1q"/>
    <property type="match status" value="1"/>
</dbReference>
<comment type="caution">
    <text evidence="7">The sequence shown here is derived from an EMBL/GenBank/DDBJ whole genome shotgun (WGS) entry which is preliminary data.</text>
</comment>
<feature type="domain" description="C1q" evidence="6">
    <location>
        <begin position="137"/>
        <end position="271"/>
    </location>
</feature>
<dbReference type="InterPro" id="IPR050822">
    <property type="entry name" value="Cerebellin_Synaptic_Org"/>
</dbReference>
<comment type="subcellular location">
    <subcellularLocation>
        <location evidence="1">Secreted</location>
    </subcellularLocation>
</comment>
<evidence type="ECO:0000259" key="6">
    <source>
        <dbReference type="PROSITE" id="PS50871"/>
    </source>
</evidence>
<name>A0AAE0WAT6_9BIVA</name>
<keyword evidence="2" id="KW-0964">Secreted</keyword>
<evidence type="ECO:0000313" key="7">
    <source>
        <dbReference type="EMBL" id="KAK3606615.1"/>
    </source>
</evidence>
<dbReference type="AlphaFoldDB" id="A0AAE0WAT6"/>
<proteinExistence type="predicted"/>
<dbReference type="InterPro" id="IPR008983">
    <property type="entry name" value="Tumour_necrosis_fac-like_dom"/>
</dbReference>
<keyword evidence="3 5" id="KW-0732">Signal</keyword>
<dbReference type="EMBL" id="JAEAOA010001111">
    <property type="protein sequence ID" value="KAK3606615.1"/>
    <property type="molecule type" value="Genomic_DNA"/>
</dbReference>
<dbReference type="PANTHER" id="PTHR22923:SF116">
    <property type="entry name" value="C1Q DOMAIN-CONTAINING PROTEIN"/>
    <property type="match status" value="1"/>
</dbReference>
<reference evidence="7" key="2">
    <citation type="journal article" date="2021" name="Genome Biol. Evol.">
        <title>Developing a high-quality reference genome for a parasitic bivalve with doubly uniparental inheritance (Bivalvia: Unionida).</title>
        <authorList>
            <person name="Smith C.H."/>
        </authorList>
    </citation>
    <scope>NUCLEOTIDE SEQUENCE</scope>
    <source>
        <strain evidence="7">CHS0354</strain>
        <tissue evidence="7">Mantle</tissue>
    </source>
</reference>
<dbReference type="InterPro" id="IPR001073">
    <property type="entry name" value="C1q_dom"/>
</dbReference>
<reference evidence="7" key="3">
    <citation type="submission" date="2023-05" db="EMBL/GenBank/DDBJ databases">
        <authorList>
            <person name="Smith C.H."/>
        </authorList>
    </citation>
    <scope>NUCLEOTIDE SEQUENCE</scope>
    <source>
        <strain evidence="7">CHS0354</strain>
        <tissue evidence="7">Mantle</tissue>
    </source>
</reference>